<keyword evidence="8" id="KW-0503">Monooxygenase</keyword>
<evidence type="ECO:0008006" key="11">
    <source>
        <dbReference type="Google" id="ProtNLM"/>
    </source>
</evidence>
<keyword evidence="7" id="KW-0408">Iron</keyword>
<dbReference type="Gene3D" id="1.10.630.10">
    <property type="entry name" value="Cytochrome P450"/>
    <property type="match status" value="1"/>
</dbReference>
<dbReference type="InterPro" id="IPR001128">
    <property type="entry name" value="Cyt_P450"/>
</dbReference>
<evidence type="ECO:0000256" key="8">
    <source>
        <dbReference type="ARBA" id="ARBA00023033"/>
    </source>
</evidence>
<evidence type="ECO:0000256" key="1">
    <source>
        <dbReference type="ARBA" id="ARBA00001971"/>
    </source>
</evidence>
<dbReference type="GO" id="GO:0016705">
    <property type="term" value="F:oxidoreductase activity, acting on paired donors, with incorporation or reduction of molecular oxygen"/>
    <property type="evidence" value="ECO:0007669"/>
    <property type="project" value="InterPro"/>
</dbReference>
<evidence type="ECO:0000256" key="5">
    <source>
        <dbReference type="ARBA" id="ARBA00022723"/>
    </source>
</evidence>
<evidence type="ECO:0000313" key="9">
    <source>
        <dbReference type="EMBL" id="GJJ15252.1"/>
    </source>
</evidence>
<keyword evidence="5" id="KW-0479">Metal-binding</keyword>
<comment type="caution">
    <text evidence="9">The sequence shown here is derived from an EMBL/GenBank/DDBJ whole genome shotgun (WGS) entry which is preliminary data.</text>
</comment>
<dbReference type="EMBL" id="BPWL01000010">
    <property type="protein sequence ID" value="GJJ15252.1"/>
    <property type="molecule type" value="Genomic_DNA"/>
</dbReference>
<comment type="cofactor">
    <cofactor evidence="1">
        <name>heme</name>
        <dbReference type="ChEBI" id="CHEBI:30413"/>
    </cofactor>
</comment>
<dbReference type="SUPFAM" id="SSF48264">
    <property type="entry name" value="Cytochrome P450"/>
    <property type="match status" value="1"/>
</dbReference>
<evidence type="ECO:0000256" key="4">
    <source>
        <dbReference type="ARBA" id="ARBA00022617"/>
    </source>
</evidence>
<dbReference type="GO" id="GO:0005506">
    <property type="term" value="F:iron ion binding"/>
    <property type="evidence" value="ECO:0007669"/>
    <property type="project" value="InterPro"/>
</dbReference>
<evidence type="ECO:0000313" key="10">
    <source>
        <dbReference type="Proteomes" id="UP001050691"/>
    </source>
</evidence>
<reference evidence="9" key="1">
    <citation type="submission" date="2021-10" db="EMBL/GenBank/DDBJ databases">
        <title>De novo Genome Assembly of Clathrus columnatus (Basidiomycota, Fungi) Using Illumina and Nanopore Sequence Data.</title>
        <authorList>
            <person name="Ogiso-Tanaka E."/>
            <person name="Itagaki H."/>
            <person name="Hosoya T."/>
            <person name="Hosaka K."/>
        </authorList>
    </citation>
    <scope>NUCLEOTIDE SEQUENCE</scope>
    <source>
        <strain evidence="9">MO-923</strain>
    </source>
</reference>
<name>A0AAV5ANC5_9AGAM</name>
<dbReference type="PRINTS" id="PR00463">
    <property type="entry name" value="EP450I"/>
</dbReference>
<dbReference type="GO" id="GO:0020037">
    <property type="term" value="F:heme binding"/>
    <property type="evidence" value="ECO:0007669"/>
    <property type="project" value="InterPro"/>
</dbReference>
<evidence type="ECO:0000256" key="2">
    <source>
        <dbReference type="ARBA" id="ARBA00005179"/>
    </source>
</evidence>
<keyword evidence="6" id="KW-0560">Oxidoreductase</keyword>
<accession>A0AAV5ANC5</accession>
<dbReference type="AlphaFoldDB" id="A0AAV5ANC5"/>
<keyword evidence="10" id="KW-1185">Reference proteome</keyword>
<evidence type="ECO:0000256" key="7">
    <source>
        <dbReference type="ARBA" id="ARBA00023004"/>
    </source>
</evidence>
<comment type="similarity">
    <text evidence="3">Belongs to the cytochrome P450 family.</text>
</comment>
<organism evidence="9 10">
    <name type="scientific">Clathrus columnatus</name>
    <dbReference type="NCBI Taxonomy" id="1419009"/>
    <lineage>
        <taxon>Eukaryota</taxon>
        <taxon>Fungi</taxon>
        <taxon>Dikarya</taxon>
        <taxon>Basidiomycota</taxon>
        <taxon>Agaricomycotina</taxon>
        <taxon>Agaricomycetes</taxon>
        <taxon>Phallomycetidae</taxon>
        <taxon>Phallales</taxon>
        <taxon>Clathraceae</taxon>
        <taxon>Clathrus</taxon>
    </lineage>
</organism>
<dbReference type="PANTHER" id="PTHR46300">
    <property type="entry name" value="P450, PUTATIVE (EUROFUNG)-RELATED-RELATED"/>
    <property type="match status" value="1"/>
</dbReference>
<dbReference type="InterPro" id="IPR036396">
    <property type="entry name" value="Cyt_P450_sf"/>
</dbReference>
<comment type="pathway">
    <text evidence="2">Secondary metabolite biosynthesis.</text>
</comment>
<dbReference type="GO" id="GO:0004497">
    <property type="term" value="F:monooxygenase activity"/>
    <property type="evidence" value="ECO:0007669"/>
    <property type="project" value="UniProtKB-KW"/>
</dbReference>
<proteinExistence type="inferred from homology"/>
<dbReference type="InterPro" id="IPR002401">
    <property type="entry name" value="Cyt_P450_E_grp-I"/>
</dbReference>
<protein>
    <recommendedName>
        <fullName evidence="11">Cytochrome P450</fullName>
    </recommendedName>
</protein>
<keyword evidence="4" id="KW-0349">Heme</keyword>
<dbReference type="Pfam" id="PF00067">
    <property type="entry name" value="p450"/>
    <property type="match status" value="1"/>
</dbReference>
<evidence type="ECO:0000256" key="3">
    <source>
        <dbReference type="ARBA" id="ARBA00010617"/>
    </source>
</evidence>
<gene>
    <name evidence="9" type="ORF">Clacol_009528</name>
</gene>
<evidence type="ECO:0000256" key="6">
    <source>
        <dbReference type="ARBA" id="ARBA00023002"/>
    </source>
</evidence>
<dbReference type="PANTHER" id="PTHR46300:SF7">
    <property type="entry name" value="P450, PUTATIVE (EUROFUNG)-RELATED"/>
    <property type="match status" value="1"/>
</dbReference>
<dbReference type="Proteomes" id="UP001050691">
    <property type="component" value="Unassembled WGS sequence"/>
</dbReference>
<sequence>MTSSSGKVVFFTVRFVPRWFPGAGWKTKAIKYREGLTEMLERPYKWTKQQMTFGTARPCFVTNILEGEKLTQKEEKVIQWTAAGIYSGGAHTTAAGLCCFLLAAVRHTAELQRAQAEIDAFIGNDRLPTLADRPHLPYFDALCMEVHRLYTIGPVGLPHVALDDDVHDGYFIPKGSIIMVNNWLFNHNEKVYPNPNEFFPDRFLEADENQQKQKDPRVHLADTMLWLANAALITAFDIRPGVQDGKPVIPPAKFQDGLIR</sequence>
<dbReference type="InterPro" id="IPR050364">
    <property type="entry name" value="Cytochrome_P450_fung"/>
</dbReference>